<gene>
    <name evidence="2" type="ORF">AUMI_114420</name>
</gene>
<proteinExistence type="predicted"/>
<organism evidence="2 3">
    <name type="scientific">Aurantimicrobium minutum</name>
    <dbReference type="NCBI Taxonomy" id="708131"/>
    <lineage>
        <taxon>Bacteria</taxon>
        <taxon>Bacillati</taxon>
        <taxon>Actinomycetota</taxon>
        <taxon>Actinomycetes</taxon>
        <taxon>Micrococcales</taxon>
        <taxon>Microbacteriaceae</taxon>
        <taxon>Aurantimicrobium</taxon>
    </lineage>
</organism>
<accession>A0A173LYQ6</accession>
<dbReference type="OrthoDB" id="9802901at2"/>
<dbReference type="InterPro" id="IPR052892">
    <property type="entry name" value="NA-targeting_endonuclease"/>
</dbReference>
<dbReference type="GO" id="GO:0004519">
    <property type="term" value="F:endonuclease activity"/>
    <property type="evidence" value="ECO:0007669"/>
    <property type="project" value="InterPro"/>
</dbReference>
<dbReference type="Pfam" id="PF01844">
    <property type="entry name" value="HNH"/>
    <property type="match status" value="1"/>
</dbReference>
<dbReference type="CDD" id="cd00085">
    <property type="entry name" value="HNHc"/>
    <property type="match status" value="1"/>
</dbReference>
<dbReference type="GO" id="GO:0003676">
    <property type="term" value="F:nucleic acid binding"/>
    <property type="evidence" value="ECO:0007669"/>
    <property type="project" value="InterPro"/>
</dbReference>
<evidence type="ECO:0000313" key="2">
    <source>
        <dbReference type="EMBL" id="BAU99984.1"/>
    </source>
</evidence>
<evidence type="ECO:0000313" key="3">
    <source>
        <dbReference type="Proteomes" id="UP000243847"/>
    </source>
</evidence>
<dbReference type="EMBL" id="AP017457">
    <property type="protein sequence ID" value="BAU99984.1"/>
    <property type="molecule type" value="Genomic_DNA"/>
</dbReference>
<feature type="domain" description="HNH nuclease" evidence="1">
    <location>
        <begin position="138"/>
        <end position="188"/>
    </location>
</feature>
<dbReference type="GO" id="GO:0008270">
    <property type="term" value="F:zinc ion binding"/>
    <property type="evidence" value="ECO:0007669"/>
    <property type="project" value="InterPro"/>
</dbReference>
<sequence length="203" mass="24338">MKNRQRYLAKGEEIRERSRRWRDEHPEEVINYRKQYRAENKELLASKDRKYREENAQKINQVRKKYREEHRQELVEKVRLWAQNNVERANTNKRVWVQNNPEKASAAGKQWRDLNPLKRREMKNRRRARLRSNGVYEISQQFLEDLYSSSCVACGKSEDITADHIIPIARGGLHSEENLQPLCGACNSSKRDKTMDEWQGRTR</sequence>
<reference evidence="2 3" key="1">
    <citation type="journal article" date="2016" name="Genome Announc.">
        <title>Complete Genome Sequence of Aurantimicrobium minutum Type Strain KNCT, a Planktonic Ultramicrobacterium Isolated from River Water.</title>
        <authorList>
            <person name="Nakai R."/>
            <person name="Fujisawa T."/>
            <person name="Nakamura Y."/>
            <person name="Nishide H."/>
            <person name="Uchiyama I."/>
            <person name="Baba T."/>
            <person name="Toyoda A."/>
            <person name="Fujiyama A."/>
            <person name="Naganuma T."/>
            <person name="Niki H."/>
        </authorList>
    </citation>
    <scope>NUCLEOTIDE SEQUENCE [LARGE SCALE GENOMIC DNA]</scope>
    <source>
        <strain evidence="2 3">KNC</strain>
    </source>
</reference>
<evidence type="ECO:0000259" key="1">
    <source>
        <dbReference type="SMART" id="SM00507"/>
    </source>
</evidence>
<dbReference type="InterPro" id="IPR002711">
    <property type="entry name" value="HNH"/>
</dbReference>
<dbReference type="InterPro" id="IPR003615">
    <property type="entry name" value="HNH_nuc"/>
</dbReference>
<dbReference type="KEGG" id="amin:AUMI_114420"/>
<dbReference type="Gene3D" id="1.10.30.50">
    <property type="match status" value="1"/>
</dbReference>
<dbReference type="PANTHER" id="PTHR33877">
    <property type="entry name" value="SLL1193 PROTEIN"/>
    <property type="match status" value="1"/>
</dbReference>
<dbReference type="SMART" id="SM00507">
    <property type="entry name" value="HNHc"/>
    <property type="match status" value="1"/>
</dbReference>
<dbReference type="PANTHER" id="PTHR33877:SF1">
    <property type="entry name" value="TYPE IV METHYL-DIRECTED RESTRICTION ENZYME ECOKMCRA"/>
    <property type="match status" value="1"/>
</dbReference>
<protein>
    <recommendedName>
        <fullName evidence="1">HNH nuclease domain-containing protein</fullName>
    </recommendedName>
</protein>
<dbReference type="AlphaFoldDB" id="A0A173LYQ6"/>
<dbReference type="Proteomes" id="UP000243847">
    <property type="component" value="Chromosome sequence1"/>
</dbReference>
<name>A0A173LYQ6_9MICO</name>